<dbReference type="RefSeq" id="WP_183211935.1">
    <property type="nucleotide sequence ID" value="NZ_JACHOR010000001.1"/>
</dbReference>
<name>A0A7W9CG83_9CAUL</name>
<comment type="caution">
    <text evidence="2">The sequence shown here is derived from an EMBL/GenBank/DDBJ whole genome shotgun (WGS) entry which is preliminary data.</text>
</comment>
<dbReference type="Pfam" id="PF12276">
    <property type="entry name" value="DUF3617"/>
    <property type="match status" value="1"/>
</dbReference>
<dbReference type="EMBL" id="JACHOR010000001">
    <property type="protein sequence ID" value="MBB5744994.1"/>
    <property type="molecule type" value="Genomic_DNA"/>
</dbReference>
<feature type="signal peptide" evidence="1">
    <location>
        <begin position="1"/>
        <end position="33"/>
    </location>
</feature>
<evidence type="ECO:0000313" key="3">
    <source>
        <dbReference type="Proteomes" id="UP000545037"/>
    </source>
</evidence>
<organism evidence="2 3">
    <name type="scientific">Brevundimonas variabilis</name>
    <dbReference type="NCBI Taxonomy" id="74312"/>
    <lineage>
        <taxon>Bacteria</taxon>
        <taxon>Pseudomonadati</taxon>
        <taxon>Pseudomonadota</taxon>
        <taxon>Alphaproteobacteria</taxon>
        <taxon>Caulobacterales</taxon>
        <taxon>Caulobacteraceae</taxon>
        <taxon>Brevundimonas</taxon>
    </lineage>
</organism>
<evidence type="ECO:0000256" key="1">
    <source>
        <dbReference type="SAM" id="SignalP"/>
    </source>
</evidence>
<reference evidence="2 3" key="1">
    <citation type="submission" date="2020-08" db="EMBL/GenBank/DDBJ databases">
        <title>Genomic Encyclopedia of Type Strains, Phase IV (KMG-IV): sequencing the most valuable type-strain genomes for metagenomic binning, comparative biology and taxonomic classification.</title>
        <authorList>
            <person name="Goeker M."/>
        </authorList>
    </citation>
    <scope>NUCLEOTIDE SEQUENCE [LARGE SCALE GENOMIC DNA]</scope>
    <source>
        <strain evidence="2 3">DSM 4737</strain>
    </source>
</reference>
<gene>
    <name evidence="2" type="ORF">GGR13_000566</name>
</gene>
<proteinExistence type="predicted"/>
<keyword evidence="3" id="KW-1185">Reference proteome</keyword>
<dbReference type="InterPro" id="IPR022061">
    <property type="entry name" value="DUF3617"/>
</dbReference>
<evidence type="ECO:0008006" key="4">
    <source>
        <dbReference type="Google" id="ProtNLM"/>
    </source>
</evidence>
<protein>
    <recommendedName>
        <fullName evidence="4">DUF3617 family protein</fullName>
    </recommendedName>
</protein>
<dbReference type="Proteomes" id="UP000545037">
    <property type="component" value="Unassembled WGS sequence"/>
</dbReference>
<sequence>MTVRPRLTRLLAVAAPALAGALLLAVPSSARQAQAPTPQPGYWEYTTTAVGIRDTEQKCVRASEINRFFGGLSTRRWQCTYPVREVGGGNARFEGTCTDKKGRRVNVRLNGPYEAESFRFRGGAQLARGTPYLPASINARRISAQCPAGAEYF</sequence>
<evidence type="ECO:0000313" key="2">
    <source>
        <dbReference type="EMBL" id="MBB5744994.1"/>
    </source>
</evidence>
<accession>A0A7W9CG83</accession>
<keyword evidence="1" id="KW-0732">Signal</keyword>
<feature type="chain" id="PRO_5030827096" description="DUF3617 family protein" evidence="1">
    <location>
        <begin position="34"/>
        <end position="153"/>
    </location>
</feature>
<dbReference type="AlphaFoldDB" id="A0A7W9CG83"/>